<gene>
    <name evidence="6" type="ordered locus">Palpr_0767</name>
</gene>
<dbReference type="eggNOG" id="COG0583">
    <property type="taxonomic scope" value="Bacteria"/>
</dbReference>
<reference evidence="6 7" key="2">
    <citation type="journal article" date="2011" name="Stand. Genomic Sci.">
        <title>Complete genome sequence of Paludibacter propionicigenes type strain (WB4).</title>
        <authorList>
            <person name="Gronow S."/>
            <person name="Munk C."/>
            <person name="Lapidus A."/>
            <person name="Nolan M."/>
            <person name="Lucas S."/>
            <person name="Hammon N."/>
            <person name="Deshpande S."/>
            <person name="Cheng J.F."/>
            <person name="Tapia R."/>
            <person name="Han C."/>
            <person name="Goodwin L."/>
            <person name="Pitluck S."/>
            <person name="Liolios K."/>
            <person name="Ivanova N."/>
            <person name="Mavromatis K."/>
            <person name="Mikhailova N."/>
            <person name="Pati A."/>
            <person name="Chen A."/>
            <person name="Palaniappan K."/>
            <person name="Land M."/>
            <person name="Hauser L."/>
            <person name="Chang Y.J."/>
            <person name="Jeffries C.D."/>
            <person name="Brambilla E."/>
            <person name="Rohde M."/>
            <person name="Goker M."/>
            <person name="Detter J.C."/>
            <person name="Woyke T."/>
            <person name="Bristow J."/>
            <person name="Eisen J.A."/>
            <person name="Markowitz V."/>
            <person name="Hugenholtz P."/>
            <person name="Kyrpides N.C."/>
            <person name="Klenk H.P."/>
        </authorList>
    </citation>
    <scope>NUCLEOTIDE SEQUENCE [LARGE SCALE GENOMIC DNA]</scope>
    <source>
        <strain evidence="7">DSM 17365 / JCM 13257 / WB4</strain>
    </source>
</reference>
<reference key="1">
    <citation type="submission" date="2010-11" db="EMBL/GenBank/DDBJ databases">
        <title>The complete genome of Paludibacter propionicigenes DSM 17365.</title>
        <authorList>
            <consortium name="US DOE Joint Genome Institute (JGI-PGF)"/>
            <person name="Lucas S."/>
            <person name="Copeland A."/>
            <person name="Lapidus A."/>
            <person name="Bruce D."/>
            <person name="Goodwin L."/>
            <person name="Pitluck S."/>
            <person name="Kyrpides N."/>
            <person name="Mavromatis K."/>
            <person name="Ivanova N."/>
            <person name="Munk A.C."/>
            <person name="Brettin T."/>
            <person name="Detter J.C."/>
            <person name="Han C."/>
            <person name="Tapia R."/>
            <person name="Land M."/>
            <person name="Hauser L."/>
            <person name="Markowitz V."/>
            <person name="Cheng J.-F."/>
            <person name="Hugenholtz P."/>
            <person name="Woyke T."/>
            <person name="Wu D."/>
            <person name="Gronow S."/>
            <person name="Wellnitz S."/>
            <person name="Brambilla E."/>
            <person name="Klenk H.-P."/>
            <person name="Eisen J.A."/>
        </authorList>
    </citation>
    <scope>NUCLEOTIDE SEQUENCE</scope>
    <source>
        <strain>WB4</strain>
    </source>
</reference>
<evidence type="ECO:0000256" key="1">
    <source>
        <dbReference type="ARBA" id="ARBA00009437"/>
    </source>
</evidence>
<dbReference type="OrthoDB" id="9803735at2"/>
<dbReference type="GO" id="GO:0003700">
    <property type="term" value="F:DNA-binding transcription factor activity"/>
    <property type="evidence" value="ECO:0007669"/>
    <property type="project" value="InterPro"/>
</dbReference>
<dbReference type="GO" id="GO:0005829">
    <property type="term" value="C:cytosol"/>
    <property type="evidence" value="ECO:0007669"/>
    <property type="project" value="TreeGrafter"/>
</dbReference>
<dbReference type="SUPFAM" id="SSF53850">
    <property type="entry name" value="Periplasmic binding protein-like II"/>
    <property type="match status" value="1"/>
</dbReference>
<dbReference type="HOGENOM" id="CLU_039613_6_2_10"/>
<keyword evidence="2" id="KW-0805">Transcription regulation</keyword>
<dbReference type="InterPro" id="IPR000847">
    <property type="entry name" value="LysR_HTH_N"/>
</dbReference>
<proteinExistence type="inferred from homology"/>
<dbReference type="InterPro" id="IPR036390">
    <property type="entry name" value="WH_DNA-bd_sf"/>
</dbReference>
<comment type="similarity">
    <text evidence="1">Belongs to the LysR transcriptional regulatory family.</text>
</comment>
<dbReference type="Proteomes" id="UP000008718">
    <property type="component" value="Chromosome"/>
</dbReference>
<evidence type="ECO:0000313" key="6">
    <source>
        <dbReference type="EMBL" id="ADQ78921.1"/>
    </source>
</evidence>
<evidence type="ECO:0000313" key="7">
    <source>
        <dbReference type="Proteomes" id="UP000008718"/>
    </source>
</evidence>
<accession>E4T2H7</accession>
<keyword evidence="7" id="KW-1185">Reference proteome</keyword>
<dbReference type="RefSeq" id="WP_013444290.1">
    <property type="nucleotide sequence ID" value="NC_014734.1"/>
</dbReference>
<evidence type="ECO:0000256" key="4">
    <source>
        <dbReference type="ARBA" id="ARBA00023163"/>
    </source>
</evidence>
<dbReference type="CDD" id="cd05466">
    <property type="entry name" value="PBP2_LTTR_substrate"/>
    <property type="match status" value="1"/>
</dbReference>
<evidence type="ECO:0000259" key="5">
    <source>
        <dbReference type="PROSITE" id="PS50931"/>
    </source>
</evidence>
<dbReference type="STRING" id="694427.Palpr_0767"/>
<dbReference type="InterPro" id="IPR050950">
    <property type="entry name" value="HTH-type_LysR_regulators"/>
</dbReference>
<feature type="domain" description="HTH lysR-type" evidence="5">
    <location>
        <begin position="1"/>
        <end position="58"/>
    </location>
</feature>
<dbReference type="PROSITE" id="PS50931">
    <property type="entry name" value="HTH_LYSR"/>
    <property type="match status" value="1"/>
</dbReference>
<protein>
    <submittedName>
        <fullName evidence="6">Transcriptional regulator, LysR family</fullName>
    </submittedName>
</protein>
<dbReference type="EMBL" id="CP002345">
    <property type="protein sequence ID" value="ADQ78921.1"/>
    <property type="molecule type" value="Genomic_DNA"/>
</dbReference>
<dbReference type="PANTHER" id="PTHR30419">
    <property type="entry name" value="HTH-TYPE TRANSCRIPTIONAL REGULATOR YBHD"/>
    <property type="match status" value="1"/>
</dbReference>
<dbReference type="InterPro" id="IPR005119">
    <property type="entry name" value="LysR_subst-bd"/>
</dbReference>
<dbReference type="PANTHER" id="PTHR30419:SF8">
    <property type="entry name" value="NITROGEN ASSIMILATION TRANSCRIPTIONAL ACTIVATOR-RELATED"/>
    <property type="match status" value="1"/>
</dbReference>
<evidence type="ECO:0000256" key="2">
    <source>
        <dbReference type="ARBA" id="ARBA00023015"/>
    </source>
</evidence>
<dbReference type="SUPFAM" id="SSF46785">
    <property type="entry name" value="Winged helix' DNA-binding domain"/>
    <property type="match status" value="1"/>
</dbReference>
<dbReference type="InterPro" id="IPR036388">
    <property type="entry name" value="WH-like_DNA-bd_sf"/>
</dbReference>
<dbReference type="PRINTS" id="PR00039">
    <property type="entry name" value="HTHLYSR"/>
</dbReference>
<dbReference type="Pfam" id="PF03466">
    <property type="entry name" value="LysR_substrate"/>
    <property type="match status" value="1"/>
</dbReference>
<organism evidence="6 7">
    <name type="scientific">Paludibacter propionicigenes (strain DSM 17365 / JCM 13257 / WB4)</name>
    <dbReference type="NCBI Taxonomy" id="694427"/>
    <lineage>
        <taxon>Bacteria</taxon>
        <taxon>Pseudomonadati</taxon>
        <taxon>Bacteroidota</taxon>
        <taxon>Bacteroidia</taxon>
        <taxon>Bacteroidales</taxon>
        <taxon>Paludibacteraceae</taxon>
        <taxon>Paludibacter</taxon>
    </lineage>
</organism>
<dbReference type="KEGG" id="ppn:Palpr_0767"/>
<name>E4T2H7_PALPW</name>
<sequence length="292" mass="33516">MEIRQLKYFIKSAELLNFTEAAKASNIAESTLSQQIKQLEIELDILLFKRIKKRIELTEAGEMLLPYARRTVAGSEDAIQRMKDLQNLHTGTLRIGGTFSLCSLLTDTLLKFSQKYPNIKVSVECQTANKLLEHLKDHKLDLALCFESPLPFESVESEYLFDSPMCVIMHQYHPLAALKEIPLVKLNDYPLALTIKEMHARAIFDNFLLANKQKVEPQLELNDINIMFQLVKTKHWVTILPKSTIINEKELKAVPIAEKGLNMRAALMWLKDNYQKKAVTEFSQMLLKNLKG</sequence>
<dbReference type="FunFam" id="1.10.10.10:FF:000001">
    <property type="entry name" value="LysR family transcriptional regulator"/>
    <property type="match status" value="1"/>
</dbReference>
<dbReference type="Pfam" id="PF00126">
    <property type="entry name" value="HTH_1"/>
    <property type="match status" value="1"/>
</dbReference>
<dbReference type="AlphaFoldDB" id="E4T2H7"/>
<dbReference type="GO" id="GO:0003677">
    <property type="term" value="F:DNA binding"/>
    <property type="evidence" value="ECO:0007669"/>
    <property type="project" value="UniProtKB-KW"/>
</dbReference>
<evidence type="ECO:0000256" key="3">
    <source>
        <dbReference type="ARBA" id="ARBA00023125"/>
    </source>
</evidence>
<keyword evidence="4" id="KW-0804">Transcription</keyword>
<keyword evidence="3" id="KW-0238">DNA-binding</keyword>
<dbReference type="Gene3D" id="1.10.10.10">
    <property type="entry name" value="Winged helix-like DNA-binding domain superfamily/Winged helix DNA-binding domain"/>
    <property type="match status" value="1"/>
</dbReference>
<dbReference type="Gene3D" id="3.40.190.290">
    <property type="match status" value="1"/>
</dbReference>